<sequence length="275" mass="31746">MAFSFFKRYKRLPQDLEGPEYRKETVQTSAQLAAWTGWTLAAFFAFTTALLVFRDKLHASHLPESGSFSAGFTTEFGPVKPLIKEEPVMFWGGPRWYDNGTGYKLHNPSEPEYVGPPNDDMDEAWETLLKGRYFTITDEEAVATFGASHQVHNHSNVGYLMGLDVYHTLHCVDQLRRMLDHEHYFGPGKMKYPERGHRDHCLDHIRQQLMCHADLTPIPVIWYEGHGRSFVQSDVVHTCRNWGALQKFMHTRADLTEVWAEQRVEKLNEEAGRDS</sequence>
<dbReference type="Proteomes" id="UP001175001">
    <property type="component" value="Unassembled WGS sequence"/>
</dbReference>
<dbReference type="PANTHER" id="PTHR33365:SF4">
    <property type="entry name" value="CYCLOCHLOROTINE BIOSYNTHESIS PROTEIN O"/>
    <property type="match status" value="1"/>
</dbReference>
<comment type="similarity">
    <text evidence="2">Belongs to the ustYa family.</text>
</comment>
<evidence type="ECO:0000313" key="4">
    <source>
        <dbReference type="EMBL" id="KAK0609145.1"/>
    </source>
</evidence>
<organism evidence="4 5">
    <name type="scientific">Lasiodiplodia hormozganensis</name>
    <dbReference type="NCBI Taxonomy" id="869390"/>
    <lineage>
        <taxon>Eukaryota</taxon>
        <taxon>Fungi</taxon>
        <taxon>Dikarya</taxon>
        <taxon>Ascomycota</taxon>
        <taxon>Pezizomycotina</taxon>
        <taxon>Dothideomycetes</taxon>
        <taxon>Dothideomycetes incertae sedis</taxon>
        <taxon>Botryosphaeriales</taxon>
        <taxon>Botryosphaeriaceae</taxon>
        <taxon>Lasiodiplodia</taxon>
    </lineage>
</organism>
<dbReference type="InterPro" id="IPR021765">
    <property type="entry name" value="UstYa-like"/>
</dbReference>
<dbReference type="PANTHER" id="PTHR33365">
    <property type="entry name" value="YALI0B05434P"/>
    <property type="match status" value="1"/>
</dbReference>
<keyword evidence="3" id="KW-0812">Transmembrane</keyword>
<reference evidence="4" key="1">
    <citation type="submission" date="2023-06" db="EMBL/GenBank/DDBJ databases">
        <title>Multi-omics analyses reveal the molecular pathogenesis toolkit of Lasiodiplodia hormozganensis, a cross-kingdom pathogen.</title>
        <authorList>
            <person name="Felix C."/>
            <person name="Meneses R."/>
            <person name="Goncalves M.F.M."/>
            <person name="Tilleman L."/>
            <person name="Duarte A.S."/>
            <person name="Jorrin-Novo J.V."/>
            <person name="Van De Peer Y."/>
            <person name="Deforce D."/>
            <person name="Van Nieuwerburgh F."/>
            <person name="Esteves A.C."/>
            <person name="Alves A."/>
        </authorList>
    </citation>
    <scope>NUCLEOTIDE SEQUENCE</scope>
    <source>
        <strain evidence="4">CBS 339.90</strain>
    </source>
</reference>
<keyword evidence="3" id="KW-1133">Transmembrane helix</keyword>
<evidence type="ECO:0000256" key="1">
    <source>
        <dbReference type="ARBA" id="ARBA00004685"/>
    </source>
</evidence>
<keyword evidence="3" id="KW-0472">Membrane</keyword>
<protein>
    <submittedName>
        <fullName evidence="4">Oxidase ustYa</fullName>
    </submittedName>
</protein>
<feature type="transmembrane region" description="Helical" evidence="3">
    <location>
        <begin position="32"/>
        <end position="53"/>
    </location>
</feature>
<gene>
    <name evidence="4" type="primary">ustYa_3</name>
    <name evidence="4" type="ORF">DIS24_g12456</name>
</gene>
<evidence type="ECO:0000256" key="3">
    <source>
        <dbReference type="SAM" id="Phobius"/>
    </source>
</evidence>
<evidence type="ECO:0000256" key="2">
    <source>
        <dbReference type="ARBA" id="ARBA00035112"/>
    </source>
</evidence>
<comment type="caution">
    <text evidence="4">The sequence shown here is derived from an EMBL/GenBank/DDBJ whole genome shotgun (WGS) entry which is preliminary data.</text>
</comment>
<proteinExistence type="inferred from homology"/>
<keyword evidence="5" id="KW-1185">Reference proteome</keyword>
<dbReference type="Pfam" id="PF11807">
    <property type="entry name" value="UstYa"/>
    <property type="match status" value="1"/>
</dbReference>
<accession>A0AA39WB63</accession>
<dbReference type="AlphaFoldDB" id="A0AA39WB63"/>
<name>A0AA39WB63_9PEZI</name>
<comment type="pathway">
    <text evidence="1">Mycotoxin biosynthesis.</text>
</comment>
<dbReference type="GO" id="GO:0043386">
    <property type="term" value="P:mycotoxin biosynthetic process"/>
    <property type="evidence" value="ECO:0007669"/>
    <property type="project" value="InterPro"/>
</dbReference>
<evidence type="ECO:0000313" key="5">
    <source>
        <dbReference type="Proteomes" id="UP001175001"/>
    </source>
</evidence>
<dbReference type="EMBL" id="JAUJDW010000273">
    <property type="protein sequence ID" value="KAK0609145.1"/>
    <property type="molecule type" value="Genomic_DNA"/>
</dbReference>